<keyword evidence="4" id="KW-0378">Hydrolase</keyword>
<keyword evidence="9" id="KW-1185">Reference proteome</keyword>
<evidence type="ECO:0000256" key="1">
    <source>
        <dbReference type="ARBA" id="ARBA00022722"/>
    </source>
</evidence>
<gene>
    <name evidence="8" type="ORF">CJD36_005985</name>
</gene>
<dbReference type="OrthoDB" id="267579at2"/>
<accession>A0A2S7SWN9</accession>
<evidence type="ECO:0000256" key="6">
    <source>
        <dbReference type="ARBA" id="ARBA00023180"/>
    </source>
</evidence>
<dbReference type="GO" id="GO:0046872">
    <property type="term" value="F:metal ion binding"/>
    <property type="evidence" value="ECO:0007669"/>
    <property type="project" value="UniProtKB-KW"/>
</dbReference>
<dbReference type="InterPro" id="IPR008947">
    <property type="entry name" value="PLipase_C/P1_nuclease_dom_sf"/>
</dbReference>
<evidence type="ECO:0000256" key="4">
    <source>
        <dbReference type="ARBA" id="ARBA00022801"/>
    </source>
</evidence>
<dbReference type="Gene3D" id="1.10.575.10">
    <property type="entry name" value="P1 Nuclease"/>
    <property type="match status" value="1"/>
</dbReference>
<protein>
    <submittedName>
        <fullName evidence="8">S1/P1 Nuclease</fullName>
    </submittedName>
</protein>
<comment type="caution">
    <text evidence="8">The sequence shown here is derived from an EMBL/GenBank/DDBJ whole genome shotgun (WGS) entry which is preliminary data.</text>
</comment>
<dbReference type="GO" id="GO:0006308">
    <property type="term" value="P:DNA catabolic process"/>
    <property type="evidence" value="ECO:0007669"/>
    <property type="project" value="InterPro"/>
</dbReference>
<evidence type="ECO:0000313" key="8">
    <source>
        <dbReference type="EMBL" id="PQJ11349.1"/>
    </source>
</evidence>
<dbReference type="GO" id="GO:0003676">
    <property type="term" value="F:nucleic acid binding"/>
    <property type="evidence" value="ECO:0007669"/>
    <property type="project" value="InterPro"/>
</dbReference>
<dbReference type="GO" id="GO:0016788">
    <property type="term" value="F:hydrolase activity, acting on ester bonds"/>
    <property type="evidence" value="ECO:0007669"/>
    <property type="project" value="InterPro"/>
</dbReference>
<dbReference type="Pfam" id="PF02265">
    <property type="entry name" value="S1-P1_nuclease"/>
    <property type="match status" value="1"/>
</dbReference>
<keyword evidence="2" id="KW-0479">Metal-binding</keyword>
<sequence>MIKRISVAIAIICSLFCGAATTYAWGVWGHSKINRGAILALPLEVGLFFYNHADFITEESVAPDIRKYTMGDKTEFPRHYIDLENYNYTTPASMPKTLDAAKAKYGKDSVDKFGTLPWTIQEVMTKLTAAMKAKNKSEILFLSANLGHYIGDAHMPLHTTINHDGQLTGQKGIHALWESHLPELFGKNYSLYTADVHYIDNVEKATWDIIDSSHKLMIPLLYNDKKLRKDKPIEMLYKLGTNGQPEENKYGQKTHAYEYAHVYHELLGGMVENQMRAAISATASFWYTAWVNAGKPDLTDLDPKYITERNEKFYKEDVKYFKQGKVTGYKVTNEYQ</sequence>
<keyword evidence="1" id="KW-0540">Nuclease</keyword>
<dbReference type="Proteomes" id="UP000239872">
    <property type="component" value="Unassembled WGS sequence"/>
</dbReference>
<organism evidence="8 9">
    <name type="scientific">Flavipsychrobacter stenotrophus</name>
    <dbReference type="NCBI Taxonomy" id="2077091"/>
    <lineage>
        <taxon>Bacteria</taxon>
        <taxon>Pseudomonadati</taxon>
        <taxon>Bacteroidota</taxon>
        <taxon>Chitinophagia</taxon>
        <taxon>Chitinophagales</taxon>
        <taxon>Chitinophagaceae</taxon>
        <taxon>Flavipsychrobacter</taxon>
    </lineage>
</organism>
<dbReference type="RefSeq" id="WP_105038228.1">
    <property type="nucleotide sequence ID" value="NZ_PPSL01000002.1"/>
</dbReference>
<dbReference type="AlphaFoldDB" id="A0A2S7SWN9"/>
<keyword evidence="6" id="KW-0325">Glycoprotein</keyword>
<evidence type="ECO:0000256" key="7">
    <source>
        <dbReference type="SAM" id="SignalP"/>
    </source>
</evidence>
<feature type="chain" id="PRO_5015783179" evidence="7">
    <location>
        <begin position="20"/>
        <end position="336"/>
    </location>
</feature>
<keyword evidence="5" id="KW-1015">Disulfide bond</keyword>
<evidence type="ECO:0000313" key="9">
    <source>
        <dbReference type="Proteomes" id="UP000239872"/>
    </source>
</evidence>
<evidence type="ECO:0000256" key="3">
    <source>
        <dbReference type="ARBA" id="ARBA00022759"/>
    </source>
</evidence>
<proteinExistence type="predicted"/>
<evidence type="ECO:0000256" key="5">
    <source>
        <dbReference type="ARBA" id="ARBA00023157"/>
    </source>
</evidence>
<dbReference type="EMBL" id="PPSL01000002">
    <property type="protein sequence ID" value="PQJ11349.1"/>
    <property type="molecule type" value="Genomic_DNA"/>
</dbReference>
<dbReference type="CDD" id="cd10981">
    <property type="entry name" value="ZnPC_S1P1"/>
    <property type="match status" value="1"/>
</dbReference>
<reference evidence="8 9" key="1">
    <citation type="submission" date="2018-01" db="EMBL/GenBank/DDBJ databases">
        <title>A novel member of the phylum Bacteroidetes isolated from glacier ice.</title>
        <authorList>
            <person name="Liu Q."/>
            <person name="Xin Y.-H."/>
        </authorList>
    </citation>
    <scope>NUCLEOTIDE SEQUENCE [LARGE SCALE GENOMIC DNA]</scope>
    <source>
        <strain evidence="8 9">RB1R16</strain>
    </source>
</reference>
<feature type="signal peptide" evidence="7">
    <location>
        <begin position="1"/>
        <end position="19"/>
    </location>
</feature>
<dbReference type="SUPFAM" id="SSF48537">
    <property type="entry name" value="Phospholipase C/P1 nuclease"/>
    <property type="match status" value="1"/>
</dbReference>
<name>A0A2S7SWN9_9BACT</name>
<keyword evidence="7" id="KW-0732">Signal</keyword>
<dbReference type="InterPro" id="IPR003154">
    <property type="entry name" value="S1/P1nuclease"/>
</dbReference>
<keyword evidence="3" id="KW-0255">Endonuclease</keyword>
<evidence type="ECO:0000256" key="2">
    <source>
        <dbReference type="ARBA" id="ARBA00022723"/>
    </source>
</evidence>
<dbReference type="GO" id="GO:0004519">
    <property type="term" value="F:endonuclease activity"/>
    <property type="evidence" value="ECO:0007669"/>
    <property type="project" value="UniProtKB-KW"/>
</dbReference>